<name>A0A1M6KLB8_9FIRM</name>
<evidence type="ECO:0000313" key="2">
    <source>
        <dbReference type="Proteomes" id="UP000184386"/>
    </source>
</evidence>
<protein>
    <submittedName>
        <fullName evidence="1">Uncharacterized protein</fullName>
    </submittedName>
</protein>
<keyword evidence="2" id="KW-1185">Reference proteome</keyword>
<dbReference type="EMBL" id="FRAC01000006">
    <property type="protein sequence ID" value="SHJ59676.1"/>
    <property type="molecule type" value="Genomic_DNA"/>
</dbReference>
<organism evidence="1 2">
    <name type="scientific">Anaerocolumna jejuensis DSM 15929</name>
    <dbReference type="NCBI Taxonomy" id="1121322"/>
    <lineage>
        <taxon>Bacteria</taxon>
        <taxon>Bacillati</taxon>
        <taxon>Bacillota</taxon>
        <taxon>Clostridia</taxon>
        <taxon>Lachnospirales</taxon>
        <taxon>Lachnospiraceae</taxon>
        <taxon>Anaerocolumna</taxon>
    </lineage>
</organism>
<sequence>MIQAGLESVAQGYTGKHFESSLYEVNNNRAYQAAKEQFKRFYIDLRPEDYGIDCDAYLTEEDFLLKRNPIFKLELEIRTHFDREIEYNQFNFFGRKQKLLTQEVTPFWLVYNPECTDCLLVPFPTILRGRRVVERLNLNTESSQYDEIVKVPKIFGSIGTQNLDRAILEYFISVANPMYSAIFGADYEAFDINNLTNEDVRQLARIANAAYRNIFTIKDNSALD</sequence>
<evidence type="ECO:0000313" key="1">
    <source>
        <dbReference type="EMBL" id="SHJ59676.1"/>
    </source>
</evidence>
<gene>
    <name evidence="1" type="ORF">SAMN02745136_00492</name>
</gene>
<dbReference type="AlphaFoldDB" id="A0A1M6KLB8"/>
<dbReference type="Proteomes" id="UP000184386">
    <property type="component" value="Unassembled WGS sequence"/>
</dbReference>
<proteinExistence type="predicted"/>
<reference evidence="1 2" key="1">
    <citation type="submission" date="2016-11" db="EMBL/GenBank/DDBJ databases">
        <authorList>
            <person name="Jaros S."/>
            <person name="Januszkiewicz K."/>
            <person name="Wedrychowicz H."/>
        </authorList>
    </citation>
    <scope>NUCLEOTIDE SEQUENCE [LARGE SCALE GENOMIC DNA]</scope>
    <source>
        <strain evidence="1 2">DSM 15929</strain>
    </source>
</reference>
<dbReference type="RefSeq" id="WP_073272558.1">
    <property type="nucleotide sequence ID" value="NZ_FRAC01000006.1"/>
</dbReference>
<accession>A0A1M6KLB8</accession>